<keyword evidence="3" id="KW-0460">Magnesium</keyword>
<feature type="domain" description="Nudix hydrolase" evidence="4">
    <location>
        <begin position="1"/>
        <end position="129"/>
    </location>
</feature>
<proteinExistence type="predicted"/>
<comment type="caution">
    <text evidence="5">The sequence shown here is derived from an EMBL/GenBank/DDBJ whole genome shotgun (WGS) entry which is preliminary data.</text>
</comment>
<dbReference type="EMBL" id="MNVC01000015">
    <property type="protein sequence ID" value="OIO19849.1"/>
    <property type="molecule type" value="Genomic_DNA"/>
</dbReference>
<organism evidence="5 6">
    <name type="scientific">Candidatus Magasanikbacteria bacterium CG1_02_32_51</name>
    <dbReference type="NCBI Taxonomy" id="1805238"/>
    <lineage>
        <taxon>Bacteria</taxon>
        <taxon>Candidatus Magasanikiibacteriota</taxon>
    </lineage>
</organism>
<protein>
    <recommendedName>
        <fullName evidence="4">Nudix hydrolase domain-containing protein</fullName>
    </recommendedName>
</protein>
<dbReference type="InterPro" id="IPR020476">
    <property type="entry name" value="Nudix_hydrolase"/>
</dbReference>
<evidence type="ECO:0000256" key="2">
    <source>
        <dbReference type="ARBA" id="ARBA00022801"/>
    </source>
</evidence>
<evidence type="ECO:0000313" key="5">
    <source>
        <dbReference type="EMBL" id="OIO19849.1"/>
    </source>
</evidence>
<dbReference type="InterPro" id="IPR015797">
    <property type="entry name" value="NUDIX_hydrolase-like_dom_sf"/>
</dbReference>
<keyword evidence="2" id="KW-0378">Hydrolase</keyword>
<dbReference type="Pfam" id="PF00293">
    <property type="entry name" value="NUDIX"/>
    <property type="match status" value="1"/>
</dbReference>
<dbReference type="Gene3D" id="3.90.79.10">
    <property type="entry name" value="Nucleoside Triphosphate Pyrophosphohydrolase"/>
    <property type="match status" value="1"/>
</dbReference>
<evidence type="ECO:0000259" key="4">
    <source>
        <dbReference type="PROSITE" id="PS51462"/>
    </source>
</evidence>
<accession>A0A1J4U977</accession>
<dbReference type="InterPro" id="IPR000086">
    <property type="entry name" value="NUDIX_hydrolase_dom"/>
</dbReference>
<sequence length="131" mass="15304">MRAGTIIIKNNQILLMHRFWQGREYFVIPGGGIEDGETVEEAAIREAKEETSLDVILGDKFCEFYNEFDKRRNIYFLVTKFSGEIKLGGPEAEKNSEDNKYVLEWHDWSEIQNLNIVPEELKKKLMIGYVK</sequence>
<dbReference type="GO" id="GO:0016787">
    <property type="term" value="F:hydrolase activity"/>
    <property type="evidence" value="ECO:0007669"/>
    <property type="project" value="UniProtKB-KW"/>
</dbReference>
<comment type="cofactor">
    <cofactor evidence="1">
        <name>Mg(2+)</name>
        <dbReference type="ChEBI" id="CHEBI:18420"/>
    </cofactor>
</comment>
<dbReference type="Proteomes" id="UP000181941">
    <property type="component" value="Unassembled WGS sequence"/>
</dbReference>
<name>A0A1J4U977_9BACT</name>
<evidence type="ECO:0000256" key="1">
    <source>
        <dbReference type="ARBA" id="ARBA00001946"/>
    </source>
</evidence>
<dbReference type="AlphaFoldDB" id="A0A1J4U977"/>
<evidence type="ECO:0000313" key="6">
    <source>
        <dbReference type="Proteomes" id="UP000181941"/>
    </source>
</evidence>
<gene>
    <name evidence="5" type="ORF">AUJ23_01425</name>
</gene>
<dbReference type="STRING" id="1805238.AUJ23_01425"/>
<reference evidence="5 6" key="1">
    <citation type="journal article" date="2016" name="Environ. Microbiol.">
        <title>Genomic resolution of a cold subsurface aquifer community provides metabolic insights for novel microbes adapted to high CO concentrations.</title>
        <authorList>
            <person name="Probst A.J."/>
            <person name="Castelle C.J."/>
            <person name="Singh A."/>
            <person name="Brown C.T."/>
            <person name="Anantharaman K."/>
            <person name="Sharon I."/>
            <person name="Hug L.A."/>
            <person name="Burstein D."/>
            <person name="Emerson J.B."/>
            <person name="Thomas B.C."/>
            <person name="Banfield J.F."/>
        </authorList>
    </citation>
    <scope>NUCLEOTIDE SEQUENCE [LARGE SCALE GENOMIC DNA]</scope>
    <source>
        <strain evidence="5">CG1_02_32_51</strain>
    </source>
</reference>
<dbReference type="PANTHER" id="PTHR43046">
    <property type="entry name" value="GDP-MANNOSE MANNOSYL HYDROLASE"/>
    <property type="match status" value="1"/>
</dbReference>
<dbReference type="PRINTS" id="PR00502">
    <property type="entry name" value="NUDIXFAMILY"/>
</dbReference>
<dbReference type="SUPFAM" id="SSF55811">
    <property type="entry name" value="Nudix"/>
    <property type="match status" value="1"/>
</dbReference>
<evidence type="ECO:0000256" key="3">
    <source>
        <dbReference type="ARBA" id="ARBA00022842"/>
    </source>
</evidence>
<dbReference type="PANTHER" id="PTHR43046:SF12">
    <property type="entry name" value="GDP-MANNOSE MANNOSYL HYDROLASE"/>
    <property type="match status" value="1"/>
</dbReference>
<dbReference type="PROSITE" id="PS51462">
    <property type="entry name" value="NUDIX"/>
    <property type="match status" value="1"/>
</dbReference>